<evidence type="ECO:0000313" key="2">
    <source>
        <dbReference type="Proteomes" id="UP000095283"/>
    </source>
</evidence>
<feature type="region of interest" description="Disordered" evidence="1">
    <location>
        <begin position="43"/>
        <end position="65"/>
    </location>
</feature>
<evidence type="ECO:0000256" key="1">
    <source>
        <dbReference type="SAM" id="MobiDB-lite"/>
    </source>
</evidence>
<protein>
    <submittedName>
        <fullName evidence="3">Ovule protein</fullName>
    </submittedName>
</protein>
<evidence type="ECO:0000313" key="3">
    <source>
        <dbReference type="WBParaSite" id="Hba_10203"/>
    </source>
</evidence>
<proteinExistence type="predicted"/>
<sequence>MELRSLFNQFVKIIGESHTSVNVNQPLPFKGIVSSFYQLGQKVNPTSSRRRRSKFGGSDGTSPDD</sequence>
<keyword evidence="2" id="KW-1185">Reference proteome</keyword>
<accession>A0A1I7WYE8</accession>
<dbReference type="AlphaFoldDB" id="A0A1I7WYE8"/>
<name>A0A1I7WYE8_HETBA</name>
<organism evidence="2 3">
    <name type="scientific">Heterorhabditis bacteriophora</name>
    <name type="common">Entomopathogenic nematode worm</name>
    <dbReference type="NCBI Taxonomy" id="37862"/>
    <lineage>
        <taxon>Eukaryota</taxon>
        <taxon>Metazoa</taxon>
        <taxon>Ecdysozoa</taxon>
        <taxon>Nematoda</taxon>
        <taxon>Chromadorea</taxon>
        <taxon>Rhabditida</taxon>
        <taxon>Rhabditina</taxon>
        <taxon>Rhabditomorpha</taxon>
        <taxon>Strongyloidea</taxon>
        <taxon>Heterorhabditidae</taxon>
        <taxon>Heterorhabditis</taxon>
    </lineage>
</organism>
<reference evidence="3" key="1">
    <citation type="submission" date="2016-11" db="UniProtKB">
        <authorList>
            <consortium name="WormBaseParasite"/>
        </authorList>
    </citation>
    <scope>IDENTIFICATION</scope>
</reference>
<dbReference type="WBParaSite" id="Hba_10203">
    <property type="protein sequence ID" value="Hba_10203"/>
    <property type="gene ID" value="Hba_10203"/>
</dbReference>
<dbReference type="Proteomes" id="UP000095283">
    <property type="component" value="Unplaced"/>
</dbReference>